<protein>
    <submittedName>
        <fullName evidence="3">Plastid phosphoglycerate mutase protein</fullName>
    </submittedName>
</protein>
<dbReference type="AlphaFoldDB" id="D8LFT7"/>
<dbReference type="InterPro" id="IPR001345">
    <property type="entry name" value="PG/BPGM_mutase_AS"/>
</dbReference>
<dbReference type="STRING" id="2880.D8LFT7"/>
<reference evidence="3 4" key="1">
    <citation type="journal article" date="2010" name="Nature">
        <title>The Ectocarpus genome and the independent evolution of multicellularity in brown algae.</title>
        <authorList>
            <person name="Cock J.M."/>
            <person name="Sterck L."/>
            <person name="Rouze P."/>
            <person name="Scornet D."/>
            <person name="Allen A.E."/>
            <person name="Amoutzias G."/>
            <person name="Anthouard V."/>
            <person name="Artiguenave F."/>
            <person name="Aury J.M."/>
            <person name="Badger J.H."/>
            <person name="Beszteri B."/>
            <person name="Billiau K."/>
            <person name="Bonnet E."/>
            <person name="Bothwell J.H."/>
            <person name="Bowler C."/>
            <person name="Boyen C."/>
            <person name="Brownlee C."/>
            <person name="Carrano C.J."/>
            <person name="Charrier B."/>
            <person name="Cho G.Y."/>
            <person name="Coelho S.M."/>
            <person name="Collen J."/>
            <person name="Corre E."/>
            <person name="Da Silva C."/>
            <person name="Delage L."/>
            <person name="Delaroque N."/>
            <person name="Dittami S.M."/>
            <person name="Doulbeau S."/>
            <person name="Elias M."/>
            <person name="Farnham G."/>
            <person name="Gachon C.M."/>
            <person name="Gschloessl B."/>
            <person name="Heesch S."/>
            <person name="Jabbari K."/>
            <person name="Jubin C."/>
            <person name="Kawai H."/>
            <person name="Kimura K."/>
            <person name="Kloareg B."/>
            <person name="Kupper F.C."/>
            <person name="Lang D."/>
            <person name="Le Bail A."/>
            <person name="Leblanc C."/>
            <person name="Lerouge P."/>
            <person name="Lohr M."/>
            <person name="Lopez P.J."/>
            <person name="Martens C."/>
            <person name="Maumus F."/>
            <person name="Michel G."/>
            <person name="Miranda-Saavedra D."/>
            <person name="Morales J."/>
            <person name="Moreau H."/>
            <person name="Motomura T."/>
            <person name="Nagasato C."/>
            <person name="Napoli C.A."/>
            <person name="Nelson D.R."/>
            <person name="Nyvall-Collen P."/>
            <person name="Peters A.F."/>
            <person name="Pommier C."/>
            <person name="Potin P."/>
            <person name="Poulain J."/>
            <person name="Quesneville H."/>
            <person name="Read B."/>
            <person name="Rensing S.A."/>
            <person name="Ritter A."/>
            <person name="Rousvoal S."/>
            <person name="Samanta M."/>
            <person name="Samson G."/>
            <person name="Schroeder D.C."/>
            <person name="Segurens B."/>
            <person name="Strittmatter M."/>
            <person name="Tonon T."/>
            <person name="Tregear J.W."/>
            <person name="Valentin K."/>
            <person name="von Dassow P."/>
            <person name="Yamagishi T."/>
            <person name="Van de Peer Y."/>
            <person name="Wincker P."/>
        </authorList>
    </citation>
    <scope>NUCLEOTIDE SEQUENCE [LARGE SCALE GENOMIC DNA]</scope>
    <source>
        <strain evidence="4">Ec32 / CCAP1310/4</strain>
    </source>
</reference>
<dbReference type="eggNOG" id="KOG0235">
    <property type="taxonomic scope" value="Eukaryota"/>
</dbReference>
<dbReference type="PANTHER" id="PTHR48100:SF10">
    <property type="entry name" value="2-CARBOXY-D-ARABINITOL-1-PHOSPHATASE-RELATED"/>
    <property type="match status" value="1"/>
</dbReference>
<dbReference type="GO" id="GO:0016791">
    <property type="term" value="F:phosphatase activity"/>
    <property type="evidence" value="ECO:0007669"/>
    <property type="project" value="TreeGrafter"/>
</dbReference>
<proteinExistence type="predicted"/>
<feature type="binding site" evidence="1">
    <location>
        <begin position="88"/>
        <end position="95"/>
    </location>
    <ligand>
        <name>substrate</name>
    </ligand>
</feature>
<dbReference type="SMART" id="SM00855">
    <property type="entry name" value="PGAM"/>
    <property type="match status" value="1"/>
</dbReference>
<dbReference type="PROSITE" id="PS00175">
    <property type="entry name" value="PG_MUTASE"/>
    <property type="match status" value="1"/>
</dbReference>
<gene>
    <name evidence="3" type="ORF">Esi_0151_0065</name>
</gene>
<dbReference type="EMBL" id="FN649760">
    <property type="protein sequence ID" value="CBN75661.1"/>
    <property type="molecule type" value="Genomic_DNA"/>
</dbReference>
<evidence type="ECO:0000256" key="2">
    <source>
        <dbReference type="SAM" id="MobiDB-lite"/>
    </source>
</evidence>
<organism evidence="3 4">
    <name type="scientific">Ectocarpus siliculosus</name>
    <name type="common">Brown alga</name>
    <name type="synonym">Conferva siliculosa</name>
    <dbReference type="NCBI Taxonomy" id="2880"/>
    <lineage>
        <taxon>Eukaryota</taxon>
        <taxon>Sar</taxon>
        <taxon>Stramenopiles</taxon>
        <taxon>Ochrophyta</taxon>
        <taxon>PX clade</taxon>
        <taxon>Phaeophyceae</taxon>
        <taxon>Ectocarpales</taxon>
        <taxon>Ectocarpaceae</taxon>
        <taxon>Ectocarpus</taxon>
    </lineage>
</organism>
<dbReference type="CDD" id="cd07067">
    <property type="entry name" value="HP_PGM_like"/>
    <property type="match status" value="1"/>
</dbReference>
<sequence length="321" mass="35540">MRRPGRPRPAPGGFLIALATARKSFTRAFCFGGGSSSSVGKRLFRSTAAESSAKAGTGPRGLATATPPESPFPPAGDDGELESFFLLRHGQTNFNAIGRIQGTLDSSILTEEGISQALEAGKTLASYADLDLGPTVVVSPMGRAQQTLECVRQELRKSEISKDFETVEIVPDIREIELFEWQGQLKEDIIKNNPEQYASWVADPSNFNFSGRYPARDLWKRASNAWDQIRSLQSIQDQPRTLVVAHNAINQALLWTALGCDTTYFRKLSWPNCAVLELQWRRGEARAERYRWVVPEASGFVEAADAARLLKDGEDDNRYTL</sequence>
<feature type="binding site" evidence="1">
    <location>
        <position position="143"/>
    </location>
    <ligand>
        <name>substrate</name>
    </ligand>
</feature>
<dbReference type="InterPro" id="IPR029033">
    <property type="entry name" value="His_PPase_superfam"/>
</dbReference>
<accession>D8LFT7</accession>
<dbReference type="InterPro" id="IPR013078">
    <property type="entry name" value="His_Pase_superF_clade-1"/>
</dbReference>
<dbReference type="PANTHER" id="PTHR48100">
    <property type="entry name" value="BROAD-SPECIFICITY PHOSPHATASE YOR283W-RELATED"/>
    <property type="match status" value="1"/>
</dbReference>
<evidence type="ECO:0000256" key="1">
    <source>
        <dbReference type="PIRSR" id="PIRSR613078-2"/>
    </source>
</evidence>
<dbReference type="Pfam" id="PF00300">
    <property type="entry name" value="His_Phos_1"/>
    <property type="match status" value="1"/>
</dbReference>
<dbReference type="InParanoid" id="D8LFT7"/>
<evidence type="ECO:0000313" key="3">
    <source>
        <dbReference type="EMBL" id="CBN75661.1"/>
    </source>
</evidence>
<dbReference type="SUPFAM" id="SSF53254">
    <property type="entry name" value="Phosphoglycerate mutase-like"/>
    <property type="match status" value="1"/>
</dbReference>
<dbReference type="InterPro" id="IPR050275">
    <property type="entry name" value="PGM_Phosphatase"/>
</dbReference>
<feature type="region of interest" description="Disordered" evidence="2">
    <location>
        <begin position="50"/>
        <end position="78"/>
    </location>
</feature>
<dbReference type="Proteomes" id="UP000002630">
    <property type="component" value="Unassembled WGS sequence"/>
</dbReference>
<name>D8LFT7_ECTSI</name>
<evidence type="ECO:0000313" key="4">
    <source>
        <dbReference type="Proteomes" id="UP000002630"/>
    </source>
</evidence>
<keyword evidence="4" id="KW-1185">Reference proteome</keyword>
<dbReference type="OrthoDB" id="354304at2759"/>
<dbReference type="Gene3D" id="3.40.50.1240">
    <property type="entry name" value="Phosphoglycerate mutase-like"/>
    <property type="match status" value="1"/>
</dbReference>